<dbReference type="Gene3D" id="2.40.10.10">
    <property type="entry name" value="Trypsin-like serine proteases"/>
    <property type="match status" value="2"/>
</dbReference>
<dbReference type="EMBL" id="KY229234">
    <property type="protein sequence ID" value="AQQ75449.1"/>
    <property type="molecule type" value="Genomic_DNA"/>
</dbReference>
<evidence type="ECO:0000256" key="2">
    <source>
        <dbReference type="SAM" id="Phobius"/>
    </source>
</evidence>
<dbReference type="Pfam" id="PF13365">
    <property type="entry name" value="Trypsin_2"/>
    <property type="match status" value="1"/>
</dbReference>
<reference evidence="3" key="1">
    <citation type="journal article" date="2017" name="MBio">
        <title>Viruses in the Oceanic Basement.</title>
        <authorList>
            <person name="Nigro O.D."/>
            <person name="Jungbluth S.P."/>
            <person name="Steward G.F."/>
            <person name="Rappe M.S."/>
        </authorList>
    </citation>
    <scope>NUCLEOTIDE SEQUENCE</scope>
    <source>
        <strain evidence="3">JdFRA1000001</strain>
    </source>
</reference>
<dbReference type="GO" id="GO:0006508">
    <property type="term" value="P:proteolysis"/>
    <property type="evidence" value="ECO:0007669"/>
    <property type="project" value="UniProtKB-KW"/>
</dbReference>
<dbReference type="PANTHER" id="PTHR43019">
    <property type="entry name" value="SERINE ENDOPROTEASE DEGS"/>
    <property type="match status" value="1"/>
</dbReference>
<keyword evidence="2" id="KW-0812">Transmembrane</keyword>
<dbReference type="GO" id="GO:0004252">
    <property type="term" value="F:serine-type endopeptidase activity"/>
    <property type="evidence" value="ECO:0007669"/>
    <property type="project" value="InterPro"/>
</dbReference>
<organism evidence="3">
    <name type="scientific">uncultured archaeal virus</name>
    <dbReference type="NCBI Taxonomy" id="1960247"/>
    <lineage>
        <taxon>Viruses</taxon>
        <taxon>environmental samples</taxon>
    </lineage>
</organism>
<keyword evidence="2" id="KW-0472">Membrane</keyword>
<dbReference type="PANTHER" id="PTHR43019:SF62">
    <property type="entry name" value="SERINE ENDOPROTEASE DEGS"/>
    <property type="match status" value="1"/>
</dbReference>
<sequence length="267" mass="28666">MRRLVASLILSLFIILVLPGTYAAYAQTELYSSSWDAGVIVVLYGDQYGTGWFVSNKYIVTAGHVVSYQTNAKVTLIKGDYSEVGYVIYTDSLTDIAIIKVEKPPSSTYIFSLAAKDPEKGQTIFVLGYPYELYKLMGDLAKMSMNPRVSMGVAAWVDQDKKLFEISASVDSGNSGGPITDQFGNVIGLVSFALEGKAATLYYGTSVSAIKEALSKNGISYRVGLSSAINNVQTNTLPSQLLIAVAGGAASAIVSTMIILSMRRRGK</sequence>
<protein>
    <submittedName>
        <fullName evidence="3">Trypsin-like peptidase domain-containing serine protease</fullName>
    </submittedName>
</protein>
<evidence type="ECO:0000313" key="3">
    <source>
        <dbReference type="EMBL" id="AQQ75449.1"/>
    </source>
</evidence>
<accession>A0A1S5Y2X3</accession>
<name>A0A1S5Y2X3_9VIRU</name>
<dbReference type="PRINTS" id="PR00834">
    <property type="entry name" value="PROTEASES2C"/>
</dbReference>
<keyword evidence="1" id="KW-0378">Hydrolase</keyword>
<keyword evidence="2" id="KW-1133">Transmembrane helix</keyword>
<dbReference type="InterPro" id="IPR009003">
    <property type="entry name" value="Peptidase_S1_PA"/>
</dbReference>
<dbReference type="SUPFAM" id="SSF50494">
    <property type="entry name" value="Trypsin-like serine proteases"/>
    <property type="match status" value="1"/>
</dbReference>
<keyword evidence="3" id="KW-0645">Protease</keyword>
<feature type="transmembrane region" description="Helical" evidence="2">
    <location>
        <begin position="241"/>
        <end position="260"/>
    </location>
</feature>
<evidence type="ECO:0000256" key="1">
    <source>
        <dbReference type="ARBA" id="ARBA00022801"/>
    </source>
</evidence>
<dbReference type="InterPro" id="IPR001940">
    <property type="entry name" value="Peptidase_S1C"/>
</dbReference>
<gene>
    <name evidence="3" type="ORF">JdFRA1000001_16c</name>
</gene>
<dbReference type="InterPro" id="IPR043504">
    <property type="entry name" value="Peptidase_S1_PA_chymotrypsin"/>
</dbReference>
<proteinExistence type="predicted"/>